<dbReference type="PROSITE" id="PS51379">
    <property type="entry name" value="4FE4S_FER_2"/>
    <property type="match status" value="2"/>
</dbReference>
<proteinExistence type="predicted"/>
<feature type="domain" description="4Fe-4S ferredoxin-type" evidence="4">
    <location>
        <begin position="222"/>
        <end position="254"/>
    </location>
</feature>
<dbReference type="InterPro" id="IPR017900">
    <property type="entry name" value="4Fe4S_Fe_S_CS"/>
</dbReference>
<dbReference type="SUPFAM" id="SSF46548">
    <property type="entry name" value="alpha-helical ferredoxin"/>
    <property type="match status" value="1"/>
</dbReference>
<dbReference type="Pfam" id="PF17179">
    <property type="entry name" value="Fer4_22"/>
    <property type="match status" value="1"/>
</dbReference>
<gene>
    <name evidence="5" type="ORF">DMP07_02515</name>
</gene>
<protein>
    <submittedName>
        <fullName evidence="5">4Fe-4S ferredoxin</fullName>
    </submittedName>
</protein>
<feature type="domain" description="4Fe-4S ferredoxin-type" evidence="4">
    <location>
        <begin position="304"/>
        <end position="333"/>
    </location>
</feature>
<dbReference type="GO" id="GO:0051536">
    <property type="term" value="F:iron-sulfur cluster binding"/>
    <property type="evidence" value="ECO:0007669"/>
    <property type="project" value="UniProtKB-KW"/>
</dbReference>
<evidence type="ECO:0000313" key="6">
    <source>
        <dbReference type="Proteomes" id="UP000267368"/>
    </source>
</evidence>
<accession>A0A3N0AHV8</accession>
<keyword evidence="3" id="KW-0411">Iron-sulfur</keyword>
<dbReference type="OrthoDB" id="9795302at2"/>
<dbReference type="InterPro" id="IPR009051">
    <property type="entry name" value="Helical_ferredxn"/>
</dbReference>
<dbReference type="Gene3D" id="1.10.1060.10">
    <property type="entry name" value="Alpha-helical ferredoxin"/>
    <property type="match status" value="1"/>
</dbReference>
<reference evidence="6" key="1">
    <citation type="submission" date="2018-05" db="EMBL/GenBank/DDBJ databases">
        <title>Genome Sequencing of selected type strains of the family Eggerthellaceae.</title>
        <authorList>
            <person name="Danylec N."/>
            <person name="Stoll D.A."/>
            <person name="Doetsch A."/>
            <person name="Huch M."/>
        </authorList>
    </citation>
    <scope>NUCLEOTIDE SEQUENCE [LARGE SCALE GENOMIC DNA]</scope>
    <source>
        <strain evidence="6">DSM 17537</strain>
    </source>
</reference>
<dbReference type="PANTHER" id="PTHR40447:SF1">
    <property type="entry name" value="ANAEROBIC SULFITE REDUCTASE SUBUNIT A"/>
    <property type="match status" value="1"/>
</dbReference>
<comment type="caution">
    <text evidence="5">The sequence shown here is derived from an EMBL/GenBank/DDBJ whole genome shotgun (WGS) entry which is preliminary data.</text>
</comment>
<dbReference type="RefSeq" id="WP_123197563.1">
    <property type="nucleotide sequence ID" value="NZ_QICB01000001.1"/>
</dbReference>
<evidence type="ECO:0000313" key="5">
    <source>
        <dbReference type="EMBL" id="RNL21723.1"/>
    </source>
</evidence>
<keyword evidence="2" id="KW-0408">Iron</keyword>
<dbReference type="Proteomes" id="UP000267368">
    <property type="component" value="Unassembled WGS sequence"/>
</dbReference>
<dbReference type="EMBL" id="QICB01000001">
    <property type="protein sequence ID" value="RNL21723.1"/>
    <property type="molecule type" value="Genomic_DNA"/>
</dbReference>
<dbReference type="GO" id="GO:0046872">
    <property type="term" value="F:metal ion binding"/>
    <property type="evidence" value="ECO:0007669"/>
    <property type="project" value="UniProtKB-KW"/>
</dbReference>
<name>A0A3N0AHV8_9ACTN</name>
<organism evidence="5 6">
    <name type="scientific">Slackia faecicanis</name>
    <dbReference type="NCBI Taxonomy" id="255723"/>
    <lineage>
        <taxon>Bacteria</taxon>
        <taxon>Bacillati</taxon>
        <taxon>Actinomycetota</taxon>
        <taxon>Coriobacteriia</taxon>
        <taxon>Eggerthellales</taxon>
        <taxon>Eggerthellaceae</taxon>
        <taxon>Slackia</taxon>
    </lineage>
</organism>
<dbReference type="PROSITE" id="PS00198">
    <property type="entry name" value="4FE4S_FER_1"/>
    <property type="match status" value="1"/>
</dbReference>
<dbReference type="AlphaFoldDB" id="A0A3N0AHV8"/>
<keyword evidence="6" id="KW-1185">Reference proteome</keyword>
<evidence type="ECO:0000256" key="1">
    <source>
        <dbReference type="ARBA" id="ARBA00022723"/>
    </source>
</evidence>
<dbReference type="InterPro" id="IPR017896">
    <property type="entry name" value="4Fe4S_Fe-S-bd"/>
</dbReference>
<evidence type="ECO:0000256" key="2">
    <source>
        <dbReference type="ARBA" id="ARBA00023004"/>
    </source>
</evidence>
<evidence type="ECO:0000259" key="4">
    <source>
        <dbReference type="PROSITE" id="PS51379"/>
    </source>
</evidence>
<dbReference type="PANTHER" id="PTHR40447">
    <property type="entry name" value="ANAEROBIC SULFITE REDUCTASE SUBUNIT A"/>
    <property type="match status" value="1"/>
</dbReference>
<sequence>MLYRIIDADDLPSLIRAFMESYELVAPVAQGQGYIFDVIENPDDVVLDYPTTMASPKKYFLPPEETLFKFDVAENDVSEYELDVKPRVLFGVHPCDLNAIERLDAVFLDSRYSDPYYRARREATLIVGVGCMPTSSCFCHRVDADEAPRGYDLFLQDLGDRYWVSISSVAAAEILEESTHLREATDDDRAAFAAANHRRAAAFDESIPNVQDIAMLMDTYHRDPFWAELGSRCLNCTACAAVCPTCMCFDIKDILSPDAKTGERVRTWDCCTSPEFAQVAGGHNFRADERGRVRHRMYHKLNGFKMKHGTMLCVGCGRCVRACKTNINPIEVFKFFAEKTRSSAVTTKEANDAE</sequence>
<evidence type="ECO:0000256" key="3">
    <source>
        <dbReference type="ARBA" id="ARBA00023014"/>
    </source>
</evidence>
<keyword evidence="1" id="KW-0479">Metal-binding</keyword>